<dbReference type="InterPro" id="IPR034714">
    <property type="entry name" value="TagA_TarA"/>
</dbReference>
<dbReference type="GO" id="GO:0047244">
    <property type="term" value="F:N-acetylglucosaminyldiphosphoundecaprenol N-acetyl-beta-D-mannosaminyltransferase activity"/>
    <property type="evidence" value="ECO:0007669"/>
    <property type="project" value="UniProtKB-UniRule"/>
</dbReference>
<keyword evidence="2 5" id="KW-0808">Transferase</keyword>
<dbReference type="Pfam" id="PF03808">
    <property type="entry name" value="Glyco_tran_WecG"/>
    <property type="match status" value="1"/>
</dbReference>
<dbReference type="PANTHER" id="PTHR34136:SF1">
    <property type="entry name" value="UDP-N-ACETYL-D-MANNOSAMINURONIC ACID TRANSFERASE"/>
    <property type="match status" value="1"/>
</dbReference>
<reference evidence="6 7" key="1">
    <citation type="submission" date="2019-03" db="EMBL/GenBank/DDBJ databases">
        <title>Genomic Encyclopedia of Type Strains, Phase IV (KMG-IV): sequencing the most valuable type-strain genomes for metagenomic binning, comparative biology and taxonomic classification.</title>
        <authorList>
            <person name="Goeker M."/>
        </authorList>
    </citation>
    <scope>NUCLEOTIDE SEQUENCE [LARGE SCALE GENOMIC DNA]</scope>
    <source>
        <strain evidence="6 7">DSM 102940</strain>
    </source>
</reference>
<dbReference type="InterPro" id="IPR004629">
    <property type="entry name" value="WecG_TagA_CpsF"/>
</dbReference>
<comment type="pathway">
    <text evidence="5">Cell wall biogenesis; teichoic acid biosynthesis.</text>
</comment>
<evidence type="ECO:0000256" key="4">
    <source>
        <dbReference type="ARBA" id="ARBA00023316"/>
    </source>
</evidence>
<comment type="caution">
    <text evidence="6">The sequence shown here is derived from an EMBL/GenBank/DDBJ whole genome shotgun (WGS) entry which is preliminary data.</text>
</comment>
<evidence type="ECO:0000313" key="6">
    <source>
        <dbReference type="EMBL" id="TCO73145.1"/>
    </source>
</evidence>
<dbReference type="PANTHER" id="PTHR34136">
    <property type="match status" value="1"/>
</dbReference>
<dbReference type="GO" id="GO:0019350">
    <property type="term" value="P:teichoic acid biosynthetic process"/>
    <property type="evidence" value="ECO:0007669"/>
    <property type="project" value="UniProtKB-UniRule"/>
</dbReference>
<keyword evidence="3 5" id="KW-0777">Teichoic acid biosynthesis</keyword>
<dbReference type="AlphaFoldDB" id="A0A4R2L267"/>
<evidence type="ECO:0000256" key="3">
    <source>
        <dbReference type="ARBA" id="ARBA00022944"/>
    </source>
</evidence>
<name>A0A4R2L267_9FIRM</name>
<dbReference type="GO" id="GO:0071555">
    <property type="term" value="P:cell wall organization"/>
    <property type="evidence" value="ECO:0007669"/>
    <property type="project" value="UniProtKB-KW"/>
</dbReference>
<evidence type="ECO:0000256" key="2">
    <source>
        <dbReference type="ARBA" id="ARBA00022679"/>
    </source>
</evidence>
<protein>
    <recommendedName>
        <fullName evidence="5">N-acetylglucosaminyldiphosphoundecaprenol N-acetyl-beta-D-mannosaminyltransferase</fullName>
        <ecNumber evidence="5">2.4.1.187</ecNumber>
    </recommendedName>
    <alternativeName>
        <fullName evidence="5">N-acetylmannosaminyltransferase</fullName>
    </alternativeName>
    <alternativeName>
        <fullName evidence="5">UDP-N-acetylmannosamine transferase</fullName>
    </alternativeName>
    <alternativeName>
        <fullName evidence="5">UDP-N-acetylmannosamine:N-acetylglucosaminyl pyrophosphorylundecaprenol N-acetylmannosaminyltransferase</fullName>
    </alternativeName>
</protein>
<dbReference type="CDD" id="cd06533">
    <property type="entry name" value="Glyco_transf_WecG_TagA"/>
    <property type="match status" value="1"/>
</dbReference>
<evidence type="ECO:0000313" key="7">
    <source>
        <dbReference type="Proteomes" id="UP000294919"/>
    </source>
</evidence>
<dbReference type="EC" id="2.4.1.187" evidence="5"/>
<keyword evidence="1 5" id="KW-0328">Glycosyltransferase</keyword>
<comment type="similarity">
    <text evidence="5">Belongs to the glycosyltransferase 26 family. TagA/TarA subfamily.</text>
</comment>
<organism evidence="6 7">
    <name type="scientific">Marinisporobacter balticus</name>
    <dbReference type="NCBI Taxonomy" id="2018667"/>
    <lineage>
        <taxon>Bacteria</taxon>
        <taxon>Bacillati</taxon>
        <taxon>Bacillota</taxon>
        <taxon>Clostridia</taxon>
        <taxon>Peptostreptococcales</taxon>
        <taxon>Thermotaleaceae</taxon>
        <taxon>Marinisporobacter</taxon>
    </lineage>
</organism>
<dbReference type="UniPathway" id="UPA00632"/>
<comment type="catalytic activity">
    <reaction evidence="5">
        <text>UDP-N-acetyl-alpha-D-mannosamine + N-acetyl-alpha-D-glucosaminyl-di-trans,octa-cis-undecaprenyl diphosphate = N-acetyl-beta-D-mannosaminyl-(1-&gt;4)-N-acetyl-alpha-D-glucosaminyl di-trans,octa-cis-undecaprenyl diphosphate + UDP + H(+)</text>
        <dbReference type="Rhea" id="RHEA:16053"/>
        <dbReference type="ChEBI" id="CHEBI:15378"/>
        <dbReference type="ChEBI" id="CHEBI:58223"/>
        <dbReference type="ChEBI" id="CHEBI:62959"/>
        <dbReference type="ChEBI" id="CHEBI:68623"/>
        <dbReference type="ChEBI" id="CHEBI:132210"/>
        <dbReference type="EC" id="2.4.1.187"/>
    </reaction>
</comment>
<gene>
    <name evidence="6" type="ORF">EV214_11647</name>
</gene>
<dbReference type="EMBL" id="SLWV01000016">
    <property type="protein sequence ID" value="TCO73145.1"/>
    <property type="molecule type" value="Genomic_DNA"/>
</dbReference>
<comment type="function">
    <text evidence="5">Catalyzes the conversion of GlcNAc-PP-undecaprenol into ManNAc-GlcNAc-PP-undecaprenol, the first committed lipid intermediate in the de novo synthesis of teichoic acid.</text>
</comment>
<proteinExistence type="inferred from homology"/>
<evidence type="ECO:0000256" key="5">
    <source>
        <dbReference type="HAMAP-Rule" id="MF_02070"/>
    </source>
</evidence>
<keyword evidence="4 5" id="KW-0961">Cell wall biogenesis/degradation</keyword>
<dbReference type="HAMAP" id="MF_02070">
    <property type="entry name" value="TagA_TarA"/>
    <property type="match status" value="1"/>
</dbReference>
<evidence type="ECO:0000256" key="1">
    <source>
        <dbReference type="ARBA" id="ARBA00022676"/>
    </source>
</evidence>
<accession>A0A4R2L267</accession>
<dbReference type="NCBIfam" id="TIGR00696">
    <property type="entry name" value="wecG_tagA_cpsF"/>
    <property type="match status" value="1"/>
</dbReference>
<keyword evidence="7" id="KW-1185">Reference proteome</keyword>
<dbReference type="RefSeq" id="WP_243116636.1">
    <property type="nucleotide sequence ID" value="NZ_SLWV01000016.1"/>
</dbReference>
<sequence length="241" mass="27233">MRNRADIMGVLIDKGNLEDALKRCVAFLGTQKCNIVITPNTEIVMEAQKDLALFKTINEADLVIPDGIGLIYASKIRGKGLEERVTGVDLMHKILKHCNDHKKSIYILGGKPGVAEAACKNIKEKFSMIGIKGFRDGYFKTEDEMKIIENINACKPDILFLALGAPKQELWMGKYKEKLQVKLVMGVGGSVDIWAGTAKRAPEIYQKLGLEWFYRLAKEPWRYKRMLALPKFMIKVLLCKQ</sequence>
<dbReference type="Proteomes" id="UP000294919">
    <property type="component" value="Unassembled WGS sequence"/>
</dbReference>